<dbReference type="Gene3D" id="3.90.220.20">
    <property type="entry name" value="DNA methylase specificity domains"/>
    <property type="match status" value="2"/>
</dbReference>
<dbReference type="InterPro" id="IPR052021">
    <property type="entry name" value="Type-I_RS_S_subunit"/>
</dbReference>
<dbReference type="CDD" id="cd17246">
    <property type="entry name" value="RMtype1_S_SonII-TRD2-CR2_like"/>
    <property type="match status" value="1"/>
</dbReference>
<sequence length="392" mass="44608">MRKHKIKFNKVKIKDICSIGDGAHASIKRMKEGILYLTSKNFQSGGLDLTNVDFISERDYEKYFLKKSNSITNVKKNDVVFSIIGSIGMPYIIGENDEFGLSSSVAILRPDLTKVKSEYLYYWILSDVFQGNLRNIKSGVAQGFISLGMINNLPVMLPPLKNQNNITNILSTYDKLIENNNRRIQILEQTAEELYKEWFVRMRFPGYAKTKFEKGIPEGWEVERIGNMASFKKGKNLRITDAIAGGIPVIAGGIEPSCYHNESNTKAPVITVSASGANAGYTRLNHIDVWASDCSYIDIEDTDLIYYLYLLLKVSNKEILNLQLGSAQPHVYARDLNNFKFLKPTENLMIEINNLAKKIFNQIRYLMQQNHNLIKQRDLLLPRLMNGTITVK</sequence>
<dbReference type="PANTHER" id="PTHR30408:SF12">
    <property type="entry name" value="TYPE I RESTRICTION ENZYME MJAVIII SPECIFICITY SUBUNIT"/>
    <property type="match status" value="1"/>
</dbReference>
<keyword evidence="3" id="KW-0238">DNA-binding</keyword>
<dbReference type="InterPro" id="IPR044946">
    <property type="entry name" value="Restrct_endonuc_typeI_TRD_sf"/>
</dbReference>
<comment type="similarity">
    <text evidence="1">Belongs to the type-I restriction system S methylase family.</text>
</comment>
<keyword evidence="2" id="KW-0680">Restriction system</keyword>
<dbReference type="PANTHER" id="PTHR30408">
    <property type="entry name" value="TYPE-1 RESTRICTION ENZYME ECOKI SPECIFICITY PROTEIN"/>
    <property type="match status" value="1"/>
</dbReference>
<evidence type="ECO:0000256" key="3">
    <source>
        <dbReference type="ARBA" id="ARBA00023125"/>
    </source>
</evidence>
<dbReference type="CDD" id="cd17291">
    <property type="entry name" value="RMtype1_S_MgeORF438P-TRD-CR_like"/>
    <property type="match status" value="1"/>
</dbReference>
<keyword evidence="5" id="KW-0540">Nuclease</keyword>
<dbReference type="RefSeq" id="WP_191809516.1">
    <property type="nucleotide sequence ID" value="NZ_JACSPV010000002.1"/>
</dbReference>
<keyword evidence="6" id="KW-1185">Reference proteome</keyword>
<keyword evidence="5" id="KW-0378">Hydrolase</keyword>
<reference evidence="5 6" key="1">
    <citation type="submission" date="2020-08" db="EMBL/GenBank/DDBJ databases">
        <title>A Genomic Blueprint of the Chicken Gut Microbiome.</title>
        <authorList>
            <person name="Gilroy R."/>
            <person name="Ravi A."/>
            <person name="Getino M."/>
            <person name="Pursley I."/>
            <person name="Horton D.L."/>
            <person name="Alikhan N.-F."/>
            <person name="Baker D."/>
            <person name="Gharbi K."/>
            <person name="Hall N."/>
            <person name="Watson M."/>
            <person name="Adriaenssens E.M."/>
            <person name="Foster-Nyarko E."/>
            <person name="Jarju S."/>
            <person name="Secka A."/>
            <person name="Antonio M."/>
            <person name="Oren A."/>
            <person name="Chaudhuri R."/>
            <person name="La Ragione R.M."/>
            <person name="Hildebrand F."/>
            <person name="Pallen M.J."/>
        </authorList>
    </citation>
    <scope>NUCLEOTIDE SEQUENCE [LARGE SCALE GENOMIC DNA]</scope>
    <source>
        <strain evidence="5 6">Sa1BUA2</strain>
    </source>
</reference>
<evidence type="ECO:0000313" key="6">
    <source>
        <dbReference type="Proteomes" id="UP000648182"/>
    </source>
</evidence>
<name>A0ABR8VH91_9BACI</name>
<evidence type="ECO:0000259" key="4">
    <source>
        <dbReference type="Pfam" id="PF01420"/>
    </source>
</evidence>
<dbReference type="Pfam" id="PF01420">
    <property type="entry name" value="Methylase_S"/>
    <property type="match status" value="2"/>
</dbReference>
<evidence type="ECO:0000256" key="1">
    <source>
        <dbReference type="ARBA" id="ARBA00010923"/>
    </source>
</evidence>
<dbReference type="Gene3D" id="1.10.287.1120">
    <property type="entry name" value="Bipartite methylase S protein"/>
    <property type="match status" value="1"/>
</dbReference>
<proteinExistence type="inferred from homology"/>
<evidence type="ECO:0000313" key="5">
    <source>
        <dbReference type="EMBL" id="MBD8003771.1"/>
    </source>
</evidence>
<dbReference type="SUPFAM" id="SSF116734">
    <property type="entry name" value="DNA methylase specificity domain"/>
    <property type="match status" value="2"/>
</dbReference>
<organism evidence="5 6">
    <name type="scientific">Bacillus norwichensis</name>
    <dbReference type="NCBI Taxonomy" id="2762217"/>
    <lineage>
        <taxon>Bacteria</taxon>
        <taxon>Bacillati</taxon>
        <taxon>Bacillota</taxon>
        <taxon>Bacilli</taxon>
        <taxon>Bacillales</taxon>
        <taxon>Bacillaceae</taxon>
        <taxon>Bacillus</taxon>
    </lineage>
</organism>
<gene>
    <name evidence="5" type="ORF">H9631_01635</name>
</gene>
<feature type="domain" description="Type I restriction modification DNA specificity" evidence="4">
    <location>
        <begin position="7"/>
        <end position="189"/>
    </location>
</feature>
<dbReference type="GO" id="GO:0004519">
    <property type="term" value="F:endonuclease activity"/>
    <property type="evidence" value="ECO:0007669"/>
    <property type="project" value="UniProtKB-KW"/>
</dbReference>
<accession>A0ABR8VH91</accession>
<evidence type="ECO:0000256" key="2">
    <source>
        <dbReference type="ARBA" id="ARBA00022747"/>
    </source>
</evidence>
<dbReference type="EMBL" id="JACSPV010000002">
    <property type="protein sequence ID" value="MBD8003771.1"/>
    <property type="molecule type" value="Genomic_DNA"/>
</dbReference>
<comment type="caution">
    <text evidence="5">The sequence shown here is derived from an EMBL/GenBank/DDBJ whole genome shotgun (WGS) entry which is preliminary data.</text>
</comment>
<dbReference type="Proteomes" id="UP000648182">
    <property type="component" value="Unassembled WGS sequence"/>
</dbReference>
<protein>
    <submittedName>
        <fullName evidence="5">Restriction endonuclease subunit S</fullName>
    </submittedName>
</protein>
<dbReference type="InterPro" id="IPR000055">
    <property type="entry name" value="Restrct_endonuc_typeI_TRD"/>
</dbReference>
<keyword evidence="5" id="KW-0255">Endonuclease</keyword>
<feature type="domain" description="Type I restriction modification DNA specificity" evidence="4">
    <location>
        <begin position="217"/>
        <end position="341"/>
    </location>
</feature>